<organism evidence="1 2">
    <name type="scientific">Pantoea cypripedii</name>
    <name type="common">Pectobacterium cypripedii</name>
    <name type="synonym">Erwinia cypripedii</name>
    <dbReference type="NCBI Taxonomy" id="55209"/>
    <lineage>
        <taxon>Bacteria</taxon>
        <taxon>Pseudomonadati</taxon>
        <taxon>Pseudomonadota</taxon>
        <taxon>Gammaproteobacteria</taxon>
        <taxon>Enterobacterales</taxon>
        <taxon>Erwiniaceae</taxon>
        <taxon>Pantoea</taxon>
    </lineage>
</organism>
<accession>A0A1X1EL66</accession>
<dbReference type="Proteomes" id="UP000193749">
    <property type="component" value="Unassembled WGS sequence"/>
</dbReference>
<protein>
    <submittedName>
        <fullName evidence="1">Uncharacterized protein</fullName>
    </submittedName>
</protein>
<comment type="caution">
    <text evidence="1">The sequence shown here is derived from an EMBL/GenBank/DDBJ whole genome shotgun (WGS) entry which is preliminary data.</text>
</comment>
<reference evidence="1 2" key="1">
    <citation type="journal article" date="2017" name="Antonie Van Leeuwenhoek">
        <title>Phylogenomic resolution of the bacterial genus Pantoea and its relationship with Erwinia and Tatumella.</title>
        <authorList>
            <person name="Palmer M."/>
            <person name="Steenkamp E.T."/>
            <person name="Coetzee M.P."/>
            <person name="Chan W.Y."/>
            <person name="van Zyl E."/>
            <person name="De Maayer P."/>
            <person name="Coutinho T.A."/>
            <person name="Blom J."/>
            <person name="Smits T.H."/>
            <person name="Duffy B."/>
            <person name="Venter S.N."/>
        </authorList>
    </citation>
    <scope>NUCLEOTIDE SEQUENCE [LARGE SCALE GENOMIC DNA]</scope>
    <source>
        <strain evidence="1 2">LMG 2657</strain>
    </source>
</reference>
<proteinExistence type="predicted"/>
<dbReference type="OrthoDB" id="6520322at2"/>
<dbReference type="RefSeq" id="WP_084879346.1">
    <property type="nucleotide sequence ID" value="NZ_JAGGMY010000005.1"/>
</dbReference>
<sequence length="73" mass="8278">MKSVKATSIREVNDKLLNGESKEVVIDFDISSDDFFALSDYWCERGAKIKKEGDRFKIKLGKTSIPEPPEAKK</sequence>
<keyword evidence="2" id="KW-1185">Reference proteome</keyword>
<dbReference type="STRING" id="55209.HA50_23750"/>
<dbReference type="AlphaFoldDB" id="A0A1X1EL66"/>
<name>A0A1X1EL66_PANCY</name>
<evidence type="ECO:0000313" key="1">
    <source>
        <dbReference type="EMBL" id="ORM89626.1"/>
    </source>
</evidence>
<gene>
    <name evidence="1" type="ORF">HA50_23750</name>
</gene>
<dbReference type="EMBL" id="MLJI01000002">
    <property type="protein sequence ID" value="ORM89626.1"/>
    <property type="molecule type" value="Genomic_DNA"/>
</dbReference>
<evidence type="ECO:0000313" key="2">
    <source>
        <dbReference type="Proteomes" id="UP000193749"/>
    </source>
</evidence>